<dbReference type="InterPro" id="IPR011607">
    <property type="entry name" value="MGS-like_dom"/>
</dbReference>
<feature type="domain" description="MGS-like" evidence="5">
    <location>
        <begin position="1"/>
        <end position="148"/>
    </location>
</feature>
<dbReference type="CDD" id="cd01421">
    <property type="entry name" value="IMPCH"/>
    <property type="match status" value="1"/>
</dbReference>
<dbReference type="GO" id="GO:0004643">
    <property type="term" value="F:phosphoribosylaminoimidazolecarboxamide formyltransferase activity"/>
    <property type="evidence" value="ECO:0007669"/>
    <property type="project" value="InterPro"/>
</dbReference>
<dbReference type="PROSITE" id="PS51855">
    <property type="entry name" value="MGS"/>
    <property type="match status" value="1"/>
</dbReference>
<evidence type="ECO:0000313" key="6">
    <source>
        <dbReference type="EMBL" id="HGG91469.1"/>
    </source>
</evidence>
<dbReference type="PANTHER" id="PTHR11692:SF0">
    <property type="entry name" value="BIFUNCTIONAL PURINE BIOSYNTHESIS PROTEIN ATIC"/>
    <property type="match status" value="1"/>
</dbReference>
<proteinExistence type="predicted"/>
<evidence type="ECO:0000256" key="1">
    <source>
        <dbReference type="ARBA" id="ARBA00022679"/>
    </source>
</evidence>
<dbReference type="AlphaFoldDB" id="A0A7C4AA75"/>
<dbReference type="Pfam" id="PF01808">
    <property type="entry name" value="AICARFT_IMPCHas"/>
    <property type="match status" value="1"/>
</dbReference>
<dbReference type="InterPro" id="IPR002695">
    <property type="entry name" value="PurH-like"/>
</dbReference>
<evidence type="ECO:0000256" key="4">
    <source>
        <dbReference type="ARBA" id="ARBA00023268"/>
    </source>
</evidence>
<dbReference type="EMBL" id="DSRP01000055">
    <property type="protein sequence ID" value="HGG91469.1"/>
    <property type="molecule type" value="Genomic_DNA"/>
</dbReference>
<accession>A0A7C4AA75</accession>
<evidence type="ECO:0000256" key="2">
    <source>
        <dbReference type="ARBA" id="ARBA00022755"/>
    </source>
</evidence>
<organism evidence="6">
    <name type="scientific">Fundidesulfovibrio putealis</name>
    <dbReference type="NCBI Taxonomy" id="270496"/>
    <lineage>
        <taxon>Bacteria</taxon>
        <taxon>Pseudomonadati</taxon>
        <taxon>Thermodesulfobacteriota</taxon>
        <taxon>Desulfovibrionia</taxon>
        <taxon>Desulfovibrionales</taxon>
        <taxon>Desulfovibrionaceae</taxon>
        <taxon>Fundidesulfovibrio</taxon>
    </lineage>
</organism>
<protein>
    <submittedName>
        <fullName evidence="6">IMP cyclohydrolase</fullName>
    </submittedName>
</protein>
<dbReference type="GO" id="GO:0003937">
    <property type="term" value="F:IMP cyclohydrolase activity"/>
    <property type="evidence" value="ECO:0007669"/>
    <property type="project" value="InterPro"/>
</dbReference>
<evidence type="ECO:0000259" key="5">
    <source>
        <dbReference type="PROSITE" id="PS51855"/>
    </source>
</evidence>
<dbReference type="PANTHER" id="PTHR11692">
    <property type="entry name" value="BIFUNCTIONAL PURINE BIOSYNTHESIS PROTEIN PURH"/>
    <property type="match status" value="1"/>
</dbReference>
<gene>
    <name evidence="6" type="ORF">ENR59_00765</name>
</gene>
<name>A0A7C4AA75_9BACT</name>
<dbReference type="Pfam" id="PF02142">
    <property type="entry name" value="MGS"/>
    <property type="match status" value="1"/>
</dbReference>
<keyword evidence="1" id="KW-0808">Transferase</keyword>
<dbReference type="SMART" id="SM00851">
    <property type="entry name" value="MGS"/>
    <property type="match status" value="1"/>
</dbReference>
<dbReference type="SUPFAM" id="SSF52335">
    <property type="entry name" value="Methylglyoxal synthase-like"/>
    <property type="match status" value="1"/>
</dbReference>
<keyword evidence="3 6" id="KW-0378">Hydrolase</keyword>
<dbReference type="GO" id="GO:0006189">
    <property type="term" value="P:'de novo' IMP biosynthetic process"/>
    <property type="evidence" value="ECO:0007669"/>
    <property type="project" value="TreeGrafter"/>
</dbReference>
<reference evidence="6" key="1">
    <citation type="journal article" date="2020" name="mSystems">
        <title>Genome- and Community-Level Interaction Insights into Carbon Utilization and Element Cycling Functions of Hydrothermarchaeota in Hydrothermal Sediment.</title>
        <authorList>
            <person name="Zhou Z."/>
            <person name="Liu Y."/>
            <person name="Xu W."/>
            <person name="Pan J."/>
            <person name="Luo Z.H."/>
            <person name="Li M."/>
        </authorList>
    </citation>
    <scope>NUCLEOTIDE SEQUENCE [LARGE SCALE GENOMIC DNA]</scope>
    <source>
        <strain evidence="6">SpSt-413</strain>
    </source>
</reference>
<keyword evidence="2" id="KW-0658">Purine biosynthesis</keyword>
<keyword evidence="4" id="KW-0511">Multifunctional enzyme</keyword>
<comment type="caution">
    <text evidence="6">The sequence shown here is derived from an EMBL/GenBank/DDBJ whole genome shotgun (WGS) entry which is preliminary data.</text>
</comment>
<dbReference type="InterPro" id="IPR036914">
    <property type="entry name" value="MGS-like_dom_sf"/>
</dbReference>
<dbReference type="GO" id="GO:0005829">
    <property type="term" value="C:cytosol"/>
    <property type="evidence" value="ECO:0007669"/>
    <property type="project" value="TreeGrafter"/>
</dbReference>
<dbReference type="FunFam" id="3.40.50.1380:FF:000001">
    <property type="entry name" value="Bifunctional purine biosynthesis protein PurH"/>
    <property type="match status" value="1"/>
</dbReference>
<sequence>MEFLPIRRAILSVTDKSGLADFAAFLSGNGVELVSTGGTKKAMTDAGLPVTAVDQVTGFPEMLGGRVKTLHPNIHAGILADKDDPEHLKTLASFKLAPFDLVCVNLYDFAKAAAAKADLKAAVEQIDIGGPTMLRASAKNFHSVLVVPSPAHYPAVMEALKANAMRAPLALRHKMAVETFAATSAYDAMITDYLGRAQA</sequence>
<dbReference type="Gene3D" id="3.40.50.1380">
    <property type="entry name" value="Methylglyoxal synthase-like domain"/>
    <property type="match status" value="1"/>
</dbReference>
<evidence type="ECO:0000256" key="3">
    <source>
        <dbReference type="ARBA" id="ARBA00022801"/>
    </source>
</evidence>